<accession>X1D266</accession>
<comment type="caution">
    <text evidence="1">The sequence shown here is derived from an EMBL/GenBank/DDBJ whole genome shotgun (WGS) entry which is preliminary data.</text>
</comment>
<reference evidence="1" key="1">
    <citation type="journal article" date="2014" name="Front. Microbiol.">
        <title>High frequency of phylogenetically diverse reductive dehalogenase-homologous genes in deep subseafloor sedimentary metagenomes.</title>
        <authorList>
            <person name="Kawai M."/>
            <person name="Futagami T."/>
            <person name="Toyoda A."/>
            <person name="Takaki Y."/>
            <person name="Nishi S."/>
            <person name="Hori S."/>
            <person name="Arai W."/>
            <person name="Tsubouchi T."/>
            <person name="Morono Y."/>
            <person name="Uchiyama I."/>
            <person name="Ito T."/>
            <person name="Fujiyama A."/>
            <person name="Inagaki F."/>
            <person name="Takami H."/>
        </authorList>
    </citation>
    <scope>NUCLEOTIDE SEQUENCE</scope>
    <source>
        <strain evidence="1">Expedition CK06-06</strain>
    </source>
</reference>
<organism evidence="1">
    <name type="scientific">marine sediment metagenome</name>
    <dbReference type="NCBI Taxonomy" id="412755"/>
    <lineage>
        <taxon>unclassified sequences</taxon>
        <taxon>metagenomes</taxon>
        <taxon>ecological metagenomes</taxon>
    </lineage>
</organism>
<gene>
    <name evidence="1" type="ORF">S01H4_47437</name>
</gene>
<sequence length="86" mass="9384">VKGWQPLLSFNVDLDSTIGSVSRAVAGGRTTFTITHNLNTLDLIVQVFRLSDGRGINWRIDRTGVNTIEASRAGTVADGLFRILIK</sequence>
<proteinExistence type="predicted"/>
<dbReference type="EMBL" id="BART01026629">
    <property type="protein sequence ID" value="GAG99207.1"/>
    <property type="molecule type" value="Genomic_DNA"/>
</dbReference>
<dbReference type="AlphaFoldDB" id="X1D266"/>
<protein>
    <submittedName>
        <fullName evidence="1">Uncharacterized protein</fullName>
    </submittedName>
</protein>
<feature type="non-terminal residue" evidence="1">
    <location>
        <position position="1"/>
    </location>
</feature>
<name>X1D266_9ZZZZ</name>
<evidence type="ECO:0000313" key="1">
    <source>
        <dbReference type="EMBL" id="GAG99207.1"/>
    </source>
</evidence>